<dbReference type="SUPFAM" id="SSF56796">
    <property type="entry name" value="Dehydroquinate synthase-like"/>
    <property type="match status" value="1"/>
</dbReference>
<gene>
    <name evidence="8" type="ORF">GHO39_19375</name>
    <name evidence="7" type="ORF">GHO40_22685</name>
</gene>
<dbReference type="InterPro" id="IPR018211">
    <property type="entry name" value="ADH_Fe_CS"/>
</dbReference>
<dbReference type="PANTHER" id="PTHR11496">
    <property type="entry name" value="ALCOHOL DEHYDROGENASE"/>
    <property type="match status" value="1"/>
</dbReference>
<evidence type="ECO:0000313" key="8">
    <source>
        <dbReference type="EMBL" id="MQT91282.1"/>
    </source>
</evidence>
<keyword evidence="3" id="KW-0560">Oxidoreductase</keyword>
<keyword evidence="4" id="KW-0520">NAD</keyword>
<dbReference type="Proteomes" id="UP000441404">
    <property type="component" value="Unassembled WGS sequence"/>
</dbReference>
<organism evidence="7 9">
    <name type="scientific">Pseudomonas helleri</name>
    <dbReference type="NCBI Taxonomy" id="1608996"/>
    <lineage>
        <taxon>Bacteria</taxon>
        <taxon>Pseudomonadati</taxon>
        <taxon>Pseudomonadota</taxon>
        <taxon>Gammaproteobacteria</taxon>
        <taxon>Pseudomonadales</taxon>
        <taxon>Pseudomonadaceae</taxon>
        <taxon>Pseudomonas</taxon>
    </lineage>
</organism>
<dbReference type="Pfam" id="PF25137">
    <property type="entry name" value="ADH_Fe_C"/>
    <property type="match status" value="1"/>
</dbReference>
<evidence type="ECO:0000256" key="2">
    <source>
        <dbReference type="ARBA" id="ARBA00007358"/>
    </source>
</evidence>
<name>A0A6A7YHC4_9PSED</name>
<dbReference type="Proteomes" id="UP000489190">
    <property type="component" value="Unassembled WGS sequence"/>
</dbReference>
<dbReference type="GO" id="GO:0046872">
    <property type="term" value="F:metal ion binding"/>
    <property type="evidence" value="ECO:0007669"/>
    <property type="project" value="InterPro"/>
</dbReference>
<dbReference type="FunFam" id="3.40.50.1970:FF:000003">
    <property type="entry name" value="Alcohol dehydrogenase, iron-containing"/>
    <property type="match status" value="1"/>
</dbReference>
<proteinExistence type="inferred from homology"/>
<evidence type="ECO:0000256" key="4">
    <source>
        <dbReference type="ARBA" id="ARBA00023027"/>
    </source>
</evidence>
<accession>A0A6A7YHC4</accession>
<feature type="domain" description="Fe-containing alcohol dehydrogenase-like C-terminal" evidence="6">
    <location>
        <begin position="186"/>
        <end position="382"/>
    </location>
</feature>
<dbReference type="CDD" id="cd08193">
    <property type="entry name" value="HVD"/>
    <property type="match status" value="1"/>
</dbReference>
<dbReference type="InterPro" id="IPR056798">
    <property type="entry name" value="ADH_Fe_C"/>
</dbReference>
<dbReference type="GO" id="GO:0004022">
    <property type="term" value="F:alcohol dehydrogenase (NAD+) activity"/>
    <property type="evidence" value="ECO:0007669"/>
    <property type="project" value="TreeGrafter"/>
</dbReference>
<sequence>MNYEFRSVPRIICEAGALQELGTVFRGLGAQRVLLVCDPGIVSLGFAGRAQAVLEAAGCAVAVFDQVTPDPSSAVVEQAARQAKAFQADGVLGLGGGSSLDAAKLVALLTNSDQPLENLYGTDKARGKRVPLVLMPTTSGTGSEVTWVSVITDPQNKKQAVYSPQLLPDVAILDPLLTLGLPPKVTAATGLDAMVHAIEAYTSRTRKNPISDGLATAALSLLGSNLRKVLADGTDLPARTAMLQGSLMAGMAFVNASVAAIHALAYPLGARFHIPHGHANALVMAPVLRFNLAAAQRQYAELAAHLLPGEHFADEASAAEAFVRAIESLVEDSGLELRLSELKVDEPSLAVMASEVVVGIRRLIDSNPCDMNEQEVEAIYRGIF</sequence>
<dbReference type="RefSeq" id="WP_153330002.1">
    <property type="nucleotide sequence ID" value="NZ_WIWI01000057.1"/>
</dbReference>
<dbReference type="PROSITE" id="PS00913">
    <property type="entry name" value="ADH_IRON_1"/>
    <property type="match status" value="1"/>
</dbReference>
<evidence type="ECO:0000259" key="6">
    <source>
        <dbReference type="Pfam" id="PF25137"/>
    </source>
</evidence>
<comment type="caution">
    <text evidence="7">The sequence shown here is derived from an EMBL/GenBank/DDBJ whole genome shotgun (WGS) entry which is preliminary data.</text>
</comment>
<dbReference type="AlphaFoldDB" id="A0A6A7YHC4"/>
<evidence type="ECO:0000313" key="7">
    <source>
        <dbReference type="EMBL" id="MQT49511.1"/>
    </source>
</evidence>
<evidence type="ECO:0000313" key="10">
    <source>
        <dbReference type="Proteomes" id="UP000489190"/>
    </source>
</evidence>
<dbReference type="EMBL" id="WIWJ01000057">
    <property type="protein sequence ID" value="MQT49511.1"/>
    <property type="molecule type" value="Genomic_DNA"/>
</dbReference>
<reference evidence="9 10" key="1">
    <citation type="submission" date="2019-10" db="EMBL/GenBank/DDBJ databases">
        <title>Evaluation of single-gene subtyping targets for Pseudomonas.</title>
        <authorList>
            <person name="Reichler S.J."/>
            <person name="Orsi R.H."/>
            <person name="Wiedmann M."/>
            <person name="Martin N.H."/>
            <person name="Murphy S.I."/>
        </authorList>
    </citation>
    <scope>NUCLEOTIDE SEQUENCE [LARGE SCALE GENOMIC DNA]</scope>
    <source>
        <strain evidence="8 10">FSL R10-3254</strain>
        <strain evidence="7 9">FSL R10-3257</strain>
    </source>
</reference>
<evidence type="ECO:0000313" key="9">
    <source>
        <dbReference type="Proteomes" id="UP000441404"/>
    </source>
</evidence>
<feature type="domain" description="Alcohol dehydrogenase iron-type/glycerol dehydrogenase GldA" evidence="5">
    <location>
        <begin position="10"/>
        <end position="175"/>
    </location>
</feature>
<dbReference type="Gene3D" id="3.40.50.1970">
    <property type="match status" value="1"/>
</dbReference>
<dbReference type="FunFam" id="1.20.1090.10:FF:000001">
    <property type="entry name" value="Aldehyde-alcohol dehydrogenase"/>
    <property type="match status" value="1"/>
</dbReference>
<evidence type="ECO:0000256" key="3">
    <source>
        <dbReference type="ARBA" id="ARBA00023002"/>
    </source>
</evidence>
<dbReference type="PANTHER" id="PTHR11496:SF102">
    <property type="entry name" value="ALCOHOL DEHYDROGENASE 4"/>
    <property type="match status" value="1"/>
</dbReference>
<dbReference type="InterPro" id="IPR039697">
    <property type="entry name" value="Alcohol_dehydrogenase_Fe"/>
</dbReference>
<dbReference type="Pfam" id="PF00465">
    <property type="entry name" value="Fe-ADH"/>
    <property type="match status" value="1"/>
</dbReference>
<comment type="cofactor">
    <cofactor evidence="1">
        <name>Fe cation</name>
        <dbReference type="ChEBI" id="CHEBI:24875"/>
    </cofactor>
</comment>
<dbReference type="Gene3D" id="1.20.1090.10">
    <property type="entry name" value="Dehydroquinate synthase-like - alpha domain"/>
    <property type="match status" value="1"/>
</dbReference>
<protein>
    <submittedName>
        <fullName evidence="7">Iron-containing alcohol dehydrogenase</fullName>
    </submittedName>
</protein>
<comment type="similarity">
    <text evidence="2">Belongs to the iron-containing alcohol dehydrogenase family.</text>
</comment>
<dbReference type="InterPro" id="IPR001670">
    <property type="entry name" value="ADH_Fe/GldA"/>
</dbReference>
<dbReference type="EMBL" id="WIWI01000057">
    <property type="protein sequence ID" value="MQT91282.1"/>
    <property type="molecule type" value="Genomic_DNA"/>
</dbReference>
<evidence type="ECO:0000259" key="5">
    <source>
        <dbReference type="Pfam" id="PF00465"/>
    </source>
</evidence>
<evidence type="ECO:0000256" key="1">
    <source>
        <dbReference type="ARBA" id="ARBA00001962"/>
    </source>
</evidence>